<accession>A0A4U6BQR7</accession>
<proteinExistence type="inferred from homology"/>
<dbReference type="Proteomes" id="UP000034832">
    <property type="component" value="Unassembled WGS sequence"/>
</dbReference>
<evidence type="ECO:0000256" key="2">
    <source>
        <dbReference type="ARBA" id="ARBA00006436"/>
    </source>
</evidence>
<gene>
    <name evidence="4" type="ORF">YH63_016465</name>
</gene>
<organism evidence="4 5">
    <name type="scientific">Afipia massiliensis</name>
    <dbReference type="NCBI Taxonomy" id="211460"/>
    <lineage>
        <taxon>Bacteria</taxon>
        <taxon>Pseudomonadati</taxon>
        <taxon>Pseudomonadota</taxon>
        <taxon>Alphaproteobacteria</taxon>
        <taxon>Hyphomicrobiales</taxon>
        <taxon>Nitrobacteraceae</taxon>
        <taxon>Afipia</taxon>
    </lineage>
</organism>
<dbReference type="AlphaFoldDB" id="A0A4U6BQR7"/>
<comment type="similarity">
    <text evidence="2">Belongs to the UPF0174 family.</text>
</comment>
<dbReference type="RefSeq" id="WP_046826668.1">
    <property type="nucleotide sequence ID" value="NZ_LBIA02000001.1"/>
</dbReference>
<evidence type="ECO:0000256" key="1">
    <source>
        <dbReference type="ARBA" id="ARBA00006407"/>
    </source>
</evidence>
<comment type="similarity">
    <text evidence="1">Belongs to the CBP3 family.</text>
</comment>
<feature type="domain" description="Ubiquinol-cytochrome c chaperone" evidence="3">
    <location>
        <begin position="37"/>
        <end position="172"/>
    </location>
</feature>
<protein>
    <submittedName>
        <fullName evidence="4">Ubiquinol-cytochrome C chaperone</fullName>
    </submittedName>
</protein>
<dbReference type="STRING" id="211460.YH63_02555"/>
<dbReference type="InterPro" id="IPR014569">
    <property type="entry name" value="Ubq_cyt-c_CBP3-rel"/>
</dbReference>
<evidence type="ECO:0000313" key="4">
    <source>
        <dbReference type="EMBL" id="TKT72889.1"/>
    </source>
</evidence>
<sequence length="184" mass="20203">MLWPFNRFRNPTVPRGTIEAIYGMIVAQAREPAFYASLGVRDTVNGRFDMLILHLWLVLRRLQSVEGGNSMSQALFDHFCADMDDNLREMGVGDLTVPKRMQAFGEAFYGRSAAYDLAFEAGDEELAQALSKNVFNGEAADGARALAAYVRETSDNLAKSADEAVRKGAWTFPKPVADSQGGVS</sequence>
<dbReference type="EMBL" id="LBIA02000001">
    <property type="protein sequence ID" value="TKT72889.1"/>
    <property type="molecule type" value="Genomic_DNA"/>
</dbReference>
<dbReference type="PANTHER" id="PTHR12184">
    <property type="entry name" value="UBIQUINOL-CYTOCHROME C REDUCTASE COMPLEX ASSEMBLY FACTOR 1 FAMILY MEMBER"/>
    <property type="match status" value="1"/>
</dbReference>
<reference evidence="4" key="1">
    <citation type="submission" date="2019-04" db="EMBL/GenBank/DDBJ databases">
        <title>Whole genome sequencing of cave bacteria.</title>
        <authorList>
            <person name="Gan H.M."/>
            <person name="Barton H."/>
            <person name="Savka M.A."/>
        </authorList>
    </citation>
    <scope>NUCLEOTIDE SEQUENCE [LARGE SCALE GENOMIC DNA]</scope>
    <source>
        <strain evidence="4">LC387</strain>
    </source>
</reference>
<evidence type="ECO:0000313" key="5">
    <source>
        <dbReference type="Proteomes" id="UP000034832"/>
    </source>
</evidence>
<dbReference type="InterPro" id="IPR021150">
    <property type="entry name" value="Ubiq_cyt_c_chap"/>
</dbReference>
<comment type="caution">
    <text evidence="4">The sequence shown here is derived from an EMBL/GenBank/DDBJ whole genome shotgun (WGS) entry which is preliminary data.</text>
</comment>
<dbReference type="InterPro" id="IPR007129">
    <property type="entry name" value="Ubiqinol_cyt_c_chaperone_CPB3"/>
</dbReference>
<dbReference type="Pfam" id="PF03981">
    <property type="entry name" value="Ubiq_cyt_C_chap"/>
    <property type="match status" value="1"/>
</dbReference>
<dbReference type="PIRSF" id="PIRSF032079">
    <property type="entry name" value="UCP032079"/>
    <property type="match status" value="1"/>
</dbReference>
<keyword evidence="5" id="KW-1185">Reference proteome</keyword>
<dbReference type="PANTHER" id="PTHR12184:SF1">
    <property type="entry name" value="UBIQUINOL-CYTOCHROME-C REDUCTASE COMPLEX ASSEMBLY FACTOR 1"/>
    <property type="match status" value="1"/>
</dbReference>
<evidence type="ECO:0000259" key="3">
    <source>
        <dbReference type="Pfam" id="PF03981"/>
    </source>
</evidence>
<name>A0A4U6BQR7_9BRAD</name>
<dbReference type="OrthoDB" id="7158889at2"/>